<dbReference type="GO" id="GO:0015036">
    <property type="term" value="F:disulfide oxidoreductase activity"/>
    <property type="evidence" value="ECO:0007669"/>
    <property type="project" value="UniProtKB-ARBA"/>
</dbReference>
<dbReference type="AlphaFoldDB" id="A0AAC9K697"/>
<dbReference type="CDD" id="cd02966">
    <property type="entry name" value="TlpA_like_family"/>
    <property type="match status" value="1"/>
</dbReference>
<gene>
    <name evidence="3" type="ORF">GbCGDNIH9_0128</name>
</gene>
<dbReference type="Pfam" id="PF00578">
    <property type="entry name" value="AhpC-TSA"/>
    <property type="match status" value="1"/>
</dbReference>
<dbReference type="RefSeq" id="WP_072571709.1">
    <property type="nucleotide sequence ID" value="NZ_CP018191.1"/>
</dbReference>
<accession>A0AAC9K697</accession>
<keyword evidence="1" id="KW-0676">Redox-active center</keyword>
<dbReference type="GO" id="GO:0016209">
    <property type="term" value="F:antioxidant activity"/>
    <property type="evidence" value="ECO:0007669"/>
    <property type="project" value="InterPro"/>
</dbReference>
<dbReference type="InterPro" id="IPR000866">
    <property type="entry name" value="AhpC/TSA"/>
</dbReference>
<dbReference type="InterPro" id="IPR013766">
    <property type="entry name" value="Thioredoxin_domain"/>
</dbReference>
<proteinExistence type="predicted"/>
<sequence>MPVSKHLKTRRTMLAAIGGTLAGGVMGRKLALSQASGATMGELPHGLKPVDPPARLPAFRFIDAMGDTRSMAYFSGKGVVLNLWATWCAPCVAEMPSLDQLAAAVKDEGIVVLPLSADQGGVQAVDNFYRKHNIVHLGTWLDHDGEAQTALKLRGIPTTLIIDRQGRERARLEGGTNWAAPAYHDAIRALVG</sequence>
<dbReference type="InterPro" id="IPR050553">
    <property type="entry name" value="Thioredoxin_ResA/DsbE_sf"/>
</dbReference>
<dbReference type="Gene3D" id="3.40.30.10">
    <property type="entry name" value="Glutaredoxin"/>
    <property type="match status" value="1"/>
</dbReference>
<dbReference type="PANTHER" id="PTHR42852">
    <property type="entry name" value="THIOL:DISULFIDE INTERCHANGE PROTEIN DSBE"/>
    <property type="match status" value="1"/>
</dbReference>
<dbReference type="InterPro" id="IPR017937">
    <property type="entry name" value="Thioredoxin_CS"/>
</dbReference>
<dbReference type="PANTHER" id="PTHR42852:SF13">
    <property type="entry name" value="PROTEIN DIPZ"/>
    <property type="match status" value="1"/>
</dbReference>
<evidence type="ECO:0000259" key="2">
    <source>
        <dbReference type="PROSITE" id="PS51352"/>
    </source>
</evidence>
<organism evidence="3 4">
    <name type="scientific">Granulibacter bethesdensis</name>
    <dbReference type="NCBI Taxonomy" id="364410"/>
    <lineage>
        <taxon>Bacteria</taxon>
        <taxon>Pseudomonadati</taxon>
        <taxon>Pseudomonadota</taxon>
        <taxon>Alphaproteobacteria</taxon>
        <taxon>Acetobacterales</taxon>
        <taxon>Acetobacteraceae</taxon>
        <taxon>Granulibacter</taxon>
    </lineage>
</organism>
<protein>
    <submittedName>
        <fullName evidence="3">Thiol:disulfide interchange protein tlpA</fullName>
    </submittedName>
</protein>
<evidence type="ECO:0000313" key="4">
    <source>
        <dbReference type="Proteomes" id="UP000182373"/>
    </source>
</evidence>
<evidence type="ECO:0000256" key="1">
    <source>
        <dbReference type="ARBA" id="ARBA00023284"/>
    </source>
</evidence>
<feature type="domain" description="Thioredoxin" evidence="2">
    <location>
        <begin position="50"/>
        <end position="192"/>
    </location>
</feature>
<dbReference type="PROSITE" id="PS51352">
    <property type="entry name" value="THIOREDOXIN_2"/>
    <property type="match status" value="1"/>
</dbReference>
<dbReference type="InterPro" id="IPR036249">
    <property type="entry name" value="Thioredoxin-like_sf"/>
</dbReference>
<dbReference type="SUPFAM" id="SSF52833">
    <property type="entry name" value="Thioredoxin-like"/>
    <property type="match status" value="1"/>
</dbReference>
<dbReference type="Proteomes" id="UP000182373">
    <property type="component" value="Chromosome"/>
</dbReference>
<name>A0AAC9K697_9PROT</name>
<dbReference type="EMBL" id="CP018191">
    <property type="protein sequence ID" value="APH53350.1"/>
    <property type="molecule type" value="Genomic_DNA"/>
</dbReference>
<evidence type="ECO:0000313" key="3">
    <source>
        <dbReference type="EMBL" id="APH53350.1"/>
    </source>
</evidence>
<dbReference type="PROSITE" id="PS00194">
    <property type="entry name" value="THIOREDOXIN_1"/>
    <property type="match status" value="1"/>
</dbReference>
<reference evidence="4" key="1">
    <citation type="submission" date="2016-11" db="EMBL/GenBank/DDBJ databases">
        <title>Comparative genomic and phenotypic analysis of Granulibacter bethesdensis clinical isolates from patients with chronic granulomatous disease.</title>
        <authorList>
            <person name="Zarember K.A."/>
            <person name="Porcella S.F."/>
            <person name="Chu J."/>
            <person name="Ding L."/>
            <person name="Dahlstrom E."/>
            <person name="Barbian K."/>
            <person name="Martens C."/>
            <person name="Sykora L."/>
            <person name="Kramer S."/>
            <person name="Pettinato A.M."/>
            <person name="Hong H."/>
            <person name="Wald G."/>
            <person name="Berg L.J."/>
            <person name="Rogge L.S."/>
            <person name="Greenberg D.E."/>
            <person name="Falcone E.L."/>
            <person name="Neves J.F."/>
            <person name="Simoes M.J."/>
            <person name="Casal M."/>
            <person name="Rodriguez-Lopez F.C."/>
            <person name="Zelazny A."/>
            <person name="Gallin J.I."/>
            <person name="Holland S.M."/>
        </authorList>
    </citation>
    <scope>NUCLEOTIDE SEQUENCE [LARGE SCALE GENOMIC DNA]</scope>
    <source>
        <strain evidence="4">NIH9.1</strain>
    </source>
</reference>